<organism evidence="2 3">
    <name type="scientific">Pedobacter miscanthi</name>
    <dbReference type="NCBI Taxonomy" id="2259170"/>
    <lineage>
        <taxon>Bacteria</taxon>
        <taxon>Pseudomonadati</taxon>
        <taxon>Bacteroidota</taxon>
        <taxon>Sphingobacteriia</taxon>
        <taxon>Sphingobacteriales</taxon>
        <taxon>Sphingobacteriaceae</taxon>
        <taxon>Pedobacter</taxon>
    </lineage>
</organism>
<name>A0A366KZ03_9SPHI</name>
<evidence type="ECO:0000313" key="2">
    <source>
        <dbReference type="EMBL" id="RBQ06750.1"/>
    </source>
</evidence>
<dbReference type="AlphaFoldDB" id="A0A366KZ03"/>
<proteinExistence type="inferred from homology"/>
<evidence type="ECO:0000256" key="1">
    <source>
        <dbReference type="RuleBase" id="RU000363"/>
    </source>
</evidence>
<comment type="similarity">
    <text evidence="1">Belongs to the short-chain dehydrogenases/reductases (SDR) family.</text>
</comment>
<dbReference type="OrthoDB" id="1235794at2"/>
<reference evidence="2 3" key="1">
    <citation type="submission" date="2018-07" db="EMBL/GenBank/DDBJ databases">
        <title>A draft genome of a endophytic bacteria, a new species of Pedobacter.</title>
        <authorList>
            <person name="Zhang Z.D."/>
            <person name="Chen Z.J."/>
        </authorList>
    </citation>
    <scope>NUCLEOTIDE SEQUENCE [LARGE SCALE GENOMIC DNA]</scope>
    <source>
        <strain evidence="2 3">RS10</strain>
    </source>
</reference>
<dbReference type="Pfam" id="PF00106">
    <property type="entry name" value="adh_short"/>
    <property type="match status" value="1"/>
</dbReference>
<evidence type="ECO:0000313" key="3">
    <source>
        <dbReference type="Proteomes" id="UP000252081"/>
    </source>
</evidence>
<dbReference type="PANTHER" id="PTHR43976:SF9">
    <property type="entry name" value="OXIDOREDUCTASE"/>
    <property type="match status" value="1"/>
</dbReference>
<sequence length="283" mass="30938">MEKVILITGTSSGFGYQMAEKIARSGHQVVATMRDVTGKNIEPAQDLSKLENVTVLDMDVSDSESVKTAVAEVLERFKKVDVVINNAGIQGSGLLEGYSIEQFHKFMDVNLYGVLRVYNELLPSMRKAKDGLIINISSYAGRISPPFQIPYNASKFAIEAATEGGYTELIVHGIETVMIEPGPFLTEMYSKQGVDADKAEIEGKYGEDTAIIMSGYGVKLGGALQKYQPQPSDIADAALALIEMKKGTRPIRTTVDPIAQGLDAEYNKLTEPLKRKLNAQYFS</sequence>
<dbReference type="InterPro" id="IPR051911">
    <property type="entry name" value="SDR_oxidoreductase"/>
</dbReference>
<keyword evidence="3" id="KW-1185">Reference proteome</keyword>
<dbReference type="PRINTS" id="PR00080">
    <property type="entry name" value="SDRFAMILY"/>
</dbReference>
<gene>
    <name evidence="2" type="ORF">DRW42_13310</name>
</gene>
<protein>
    <submittedName>
        <fullName evidence="2">SDR family NAD(P)-dependent oxidoreductase</fullName>
    </submittedName>
</protein>
<dbReference type="Proteomes" id="UP000252081">
    <property type="component" value="Unassembled WGS sequence"/>
</dbReference>
<dbReference type="PANTHER" id="PTHR43976">
    <property type="entry name" value="SHORT CHAIN DEHYDROGENASE"/>
    <property type="match status" value="1"/>
</dbReference>
<dbReference type="SUPFAM" id="SSF51735">
    <property type="entry name" value="NAD(P)-binding Rossmann-fold domains"/>
    <property type="match status" value="1"/>
</dbReference>
<dbReference type="EMBL" id="QNQU01000010">
    <property type="protein sequence ID" value="RBQ06750.1"/>
    <property type="molecule type" value="Genomic_DNA"/>
</dbReference>
<accession>A0A366KZ03</accession>
<dbReference type="InterPro" id="IPR002347">
    <property type="entry name" value="SDR_fam"/>
</dbReference>
<dbReference type="InterPro" id="IPR036291">
    <property type="entry name" value="NAD(P)-bd_dom_sf"/>
</dbReference>
<dbReference type="Gene3D" id="3.40.50.720">
    <property type="entry name" value="NAD(P)-binding Rossmann-like Domain"/>
    <property type="match status" value="1"/>
</dbReference>
<dbReference type="RefSeq" id="WP_113949313.1">
    <property type="nucleotide sequence ID" value="NZ_QNQU01000010.1"/>
</dbReference>
<dbReference type="PRINTS" id="PR00081">
    <property type="entry name" value="GDHRDH"/>
</dbReference>
<dbReference type="CDD" id="cd05374">
    <property type="entry name" value="17beta-HSD-like_SDR_c"/>
    <property type="match status" value="1"/>
</dbReference>
<comment type="caution">
    <text evidence="2">The sequence shown here is derived from an EMBL/GenBank/DDBJ whole genome shotgun (WGS) entry which is preliminary data.</text>
</comment>